<dbReference type="RefSeq" id="WP_249914646.1">
    <property type="nucleotide sequence ID" value="NZ_JAMGBB010000001.1"/>
</dbReference>
<comment type="caution">
    <text evidence="2">The sequence shown here is derived from an EMBL/GenBank/DDBJ whole genome shotgun (WGS) entry which is preliminary data.</text>
</comment>
<gene>
    <name evidence="2" type="ORF">LZ518_03500</name>
</gene>
<dbReference type="InterPro" id="IPR036890">
    <property type="entry name" value="HATPase_C_sf"/>
</dbReference>
<evidence type="ECO:0000313" key="2">
    <source>
        <dbReference type="EMBL" id="MCL6740201.1"/>
    </source>
</evidence>
<organism evidence="2 3">
    <name type="scientific">Sphingomonas brevis</name>
    <dbReference type="NCBI Taxonomy" id="2908206"/>
    <lineage>
        <taxon>Bacteria</taxon>
        <taxon>Pseudomonadati</taxon>
        <taxon>Pseudomonadota</taxon>
        <taxon>Alphaproteobacteria</taxon>
        <taxon>Sphingomonadales</taxon>
        <taxon>Sphingomonadaceae</taxon>
        <taxon>Sphingomonas</taxon>
    </lineage>
</organism>
<dbReference type="InterPro" id="IPR025474">
    <property type="entry name" value="DUF4325"/>
</dbReference>
<dbReference type="Proteomes" id="UP001165383">
    <property type="component" value="Unassembled WGS sequence"/>
</dbReference>
<protein>
    <submittedName>
        <fullName evidence="2">STAS-like domain-containing protein</fullName>
    </submittedName>
</protein>
<evidence type="ECO:0000259" key="1">
    <source>
        <dbReference type="Pfam" id="PF14213"/>
    </source>
</evidence>
<evidence type="ECO:0000313" key="3">
    <source>
        <dbReference type="Proteomes" id="UP001165383"/>
    </source>
</evidence>
<dbReference type="Pfam" id="PF14213">
    <property type="entry name" value="DUF4325"/>
    <property type="match status" value="1"/>
</dbReference>
<keyword evidence="3" id="KW-1185">Reference proteome</keyword>
<accession>A0ABT0S726</accession>
<reference evidence="2" key="1">
    <citation type="submission" date="2022-05" db="EMBL/GenBank/DDBJ databases">
        <authorList>
            <person name="Jo J.-H."/>
            <person name="Im W.-T."/>
        </authorList>
    </citation>
    <scope>NUCLEOTIDE SEQUENCE</scope>
    <source>
        <strain evidence="2">RB56-2</strain>
    </source>
</reference>
<name>A0ABT0S726_9SPHN</name>
<sequence>MGLPHYVEHRKFAKPRLNSSDPSVLQYLDQDEREVAVDKVIKSALRKTDLSRANIAALEWAVNEITDNVLTHSQSHVGGFLICHKLSHHDILEFTVADAGIGVARSLGILDECEAVERAIQEGVTRNKSTNQGNGLYGTYQLALASSGIFALNSAHANLYVTKAGEMHIRDESIPYKGTYVVCQIDCANPQLIEHALTIGGREHSPAYDYIERKHEQAGGVLRVEAKDLCQTFGSRQSGIEARRYISNLLRDDDGLRLEVDFANVFVISSSFADEVFGKLFVEMGPLRYMRRISLRNVAPAIEGLIDRAITLRSQTGL</sequence>
<feature type="domain" description="DUF4325" evidence="1">
    <location>
        <begin position="243"/>
        <end position="300"/>
    </location>
</feature>
<dbReference type="Gene3D" id="3.30.565.10">
    <property type="entry name" value="Histidine kinase-like ATPase, C-terminal domain"/>
    <property type="match status" value="1"/>
</dbReference>
<dbReference type="SUPFAM" id="SSF55874">
    <property type="entry name" value="ATPase domain of HSP90 chaperone/DNA topoisomerase II/histidine kinase"/>
    <property type="match status" value="1"/>
</dbReference>
<proteinExistence type="predicted"/>
<dbReference type="EMBL" id="JAMGBB010000001">
    <property type="protein sequence ID" value="MCL6740201.1"/>
    <property type="molecule type" value="Genomic_DNA"/>
</dbReference>